<evidence type="ECO:0000256" key="7">
    <source>
        <dbReference type="ARBA" id="ARBA00023136"/>
    </source>
</evidence>
<evidence type="ECO:0000256" key="3">
    <source>
        <dbReference type="ARBA" id="ARBA00022448"/>
    </source>
</evidence>
<evidence type="ECO:0000256" key="2">
    <source>
        <dbReference type="ARBA" id="ARBA00007079"/>
    </source>
</evidence>
<proteinExistence type="inferred from homology"/>
<evidence type="ECO:0000256" key="4">
    <source>
        <dbReference type="ARBA" id="ARBA00022692"/>
    </source>
</evidence>
<name>A0A2U1MIA5_ARTAN</name>
<evidence type="ECO:0000256" key="6">
    <source>
        <dbReference type="ARBA" id="ARBA00023065"/>
    </source>
</evidence>
<organism evidence="10 11">
    <name type="scientific">Artemisia annua</name>
    <name type="common">Sweet wormwood</name>
    <dbReference type="NCBI Taxonomy" id="35608"/>
    <lineage>
        <taxon>Eukaryota</taxon>
        <taxon>Viridiplantae</taxon>
        <taxon>Streptophyta</taxon>
        <taxon>Embryophyta</taxon>
        <taxon>Tracheophyta</taxon>
        <taxon>Spermatophyta</taxon>
        <taxon>Magnoliopsida</taxon>
        <taxon>eudicotyledons</taxon>
        <taxon>Gunneridae</taxon>
        <taxon>Pentapetalae</taxon>
        <taxon>asterids</taxon>
        <taxon>campanulids</taxon>
        <taxon>Asterales</taxon>
        <taxon>Asteraceae</taxon>
        <taxon>Asteroideae</taxon>
        <taxon>Anthemideae</taxon>
        <taxon>Artemisiinae</taxon>
        <taxon>Artemisia</taxon>
    </lineage>
</organism>
<dbReference type="GO" id="GO:0034220">
    <property type="term" value="P:monoatomic ion transmembrane transport"/>
    <property type="evidence" value="ECO:0007669"/>
    <property type="project" value="UniProtKB-KW"/>
</dbReference>
<dbReference type="STRING" id="35608.A0A2U1MIA5"/>
<accession>A0A2U1MIA5</accession>
<keyword evidence="8" id="KW-0407">Ion channel</keyword>
<evidence type="ECO:0000313" key="10">
    <source>
        <dbReference type="EMBL" id="PWA60962.1"/>
    </source>
</evidence>
<feature type="transmembrane region" description="Helical" evidence="9">
    <location>
        <begin position="124"/>
        <end position="144"/>
    </location>
</feature>
<sequence>MSTTINILHVSNISITSTSQTKRATHSFISEIGFFLIDKKYSQKLIHSLKVGFALVLVSLLYILDPLFEQVGENAMWAIMTVEVIFEFFAGATLSKGLLRGIGTILGGGLGCLAKFLANDMGKTGNTVFIGTLIFMIGAMATYCRFIPTINKRYDYGVMIFILTFNLVAASRLHDPVILELVHKRLSAVVMGFSVCIFISLLIYPSWASDELLYLTSSKFNELACCIEDCIEAYFSIDCQRESYSIVYVNSCKSVLHLESSDDQSLVNFARWEPWRVNFGFCNPWEKYQQIQDLIWELASMILSLEGCLRSPIQPSTMMREAIKEPCENVGSLLGLVMRVLGESIMNKKRSQVMVPKLQSIKLKLMLLSTSKTIEDLAIANFLFLLMEIVDKVEVLAKEVEKLGEVAGFQSPKEATLVNHRKETCYPRGHDLVFKLLHVPDYLIMTA</sequence>
<dbReference type="PANTHER" id="PTHR31086">
    <property type="entry name" value="ALUMINUM-ACTIVATED MALATE TRANSPORTER 10"/>
    <property type="match status" value="1"/>
</dbReference>
<evidence type="ECO:0000313" key="11">
    <source>
        <dbReference type="Proteomes" id="UP000245207"/>
    </source>
</evidence>
<feature type="transmembrane region" description="Helical" evidence="9">
    <location>
        <begin position="186"/>
        <end position="204"/>
    </location>
</feature>
<protein>
    <submittedName>
        <fullName evidence="10">Aluminum-activated malate transporter</fullName>
    </submittedName>
</protein>
<keyword evidence="5 9" id="KW-1133">Transmembrane helix</keyword>
<keyword evidence="3" id="KW-0813">Transport</keyword>
<evidence type="ECO:0000256" key="9">
    <source>
        <dbReference type="SAM" id="Phobius"/>
    </source>
</evidence>
<gene>
    <name evidence="10" type="ORF">CTI12_AA377930</name>
</gene>
<evidence type="ECO:0000256" key="5">
    <source>
        <dbReference type="ARBA" id="ARBA00022989"/>
    </source>
</evidence>
<keyword evidence="4 9" id="KW-0812">Transmembrane</keyword>
<dbReference type="AlphaFoldDB" id="A0A2U1MIA5"/>
<keyword evidence="7 9" id="KW-0472">Membrane</keyword>
<feature type="transmembrane region" description="Helical" evidence="9">
    <location>
        <begin position="156"/>
        <end position="174"/>
    </location>
</feature>
<evidence type="ECO:0000256" key="1">
    <source>
        <dbReference type="ARBA" id="ARBA00004141"/>
    </source>
</evidence>
<evidence type="ECO:0000256" key="8">
    <source>
        <dbReference type="ARBA" id="ARBA00023303"/>
    </source>
</evidence>
<dbReference type="OrthoDB" id="1613150at2759"/>
<keyword evidence="6" id="KW-0406">Ion transport</keyword>
<feature type="transmembrane region" description="Helical" evidence="9">
    <location>
        <begin position="45"/>
        <end position="64"/>
    </location>
</feature>
<comment type="caution">
    <text evidence="10">The sequence shown here is derived from an EMBL/GenBank/DDBJ whole genome shotgun (WGS) entry which is preliminary data.</text>
</comment>
<dbReference type="GO" id="GO:0016020">
    <property type="term" value="C:membrane"/>
    <property type="evidence" value="ECO:0007669"/>
    <property type="project" value="UniProtKB-SubCell"/>
</dbReference>
<dbReference type="Pfam" id="PF11744">
    <property type="entry name" value="ALMT"/>
    <property type="match status" value="1"/>
</dbReference>
<dbReference type="EMBL" id="PKPP01005217">
    <property type="protein sequence ID" value="PWA60962.1"/>
    <property type="molecule type" value="Genomic_DNA"/>
</dbReference>
<reference evidence="10 11" key="1">
    <citation type="journal article" date="2018" name="Mol. Plant">
        <title>The genome of Artemisia annua provides insight into the evolution of Asteraceae family and artemisinin biosynthesis.</title>
        <authorList>
            <person name="Shen Q."/>
            <person name="Zhang L."/>
            <person name="Liao Z."/>
            <person name="Wang S."/>
            <person name="Yan T."/>
            <person name="Shi P."/>
            <person name="Liu M."/>
            <person name="Fu X."/>
            <person name="Pan Q."/>
            <person name="Wang Y."/>
            <person name="Lv Z."/>
            <person name="Lu X."/>
            <person name="Zhang F."/>
            <person name="Jiang W."/>
            <person name="Ma Y."/>
            <person name="Chen M."/>
            <person name="Hao X."/>
            <person name="Li L."/>
            <person name="Tang Y."/>
            <person name="Lv G."/>
            <person name="Zhou Y."/>
            <person name="Sun X."/>
            <person name="Brodelius P.E."/>
            <person name="Rose J.K.C."/>
            <person name="Tang K."/>
        </authorList>
    </citation>
    <scope>NUCLEOTIDE SEQUENCE [LARGE SCALE GENOMIC DNA]</scope>
    <source>
        <strain evidence="11">cv. Huhao1</strain>
        <tissue evidence="10">Leaf</tissue>
    </source>
</reference>
<dbReference type="InterPro" id="IPR020966">
    <property type="entry name" value="ALMT"/>
</dbReference>
<comment type="similarity">
    <text evidence="2">Belongs to the aromatic acid exporter (TC 2.A.85) family.</text>
</comment>
<comment type="subcellular location">
    <subcellularLocation>
        <location evidence="1">Membrane</location>
        <topology evidence="1">Multi-pass membrane protein</topology>
    </subcellularLocation>
</comment>
<dbReference type="Proteomes" id="UP000245207">
    <property type="component" value="Unassembled WGS sequence"/>
</dbReference>
<keyword evidence="11" id="KW-1185">Reference proteome</keyword>
<dbReference type="GO" id="GO:0015743">
    <property type="term" value="P:malate transport"/>
    <property type="evidence" value="ECO:0007669"/>
    <property type="project" value="InterPro"/>
</dbReference>
<feature type="transmembrane region" description="Helical" evidence="9">
    <location>
        <begin position="101"/>
        <end position="118"/>
    </location>
</feature>